<keyword evidence="1" id="KW-0175">Coiled coil</keyword>
<reference evidence="3" key="1">
    <citation type="submission" date="2019-12" db="EMBL/GenBank/DDBJ databases">
        <title>Complete genome of Terracaulis silvestris 0127_4.</title>
        <authorList>
            <person name="Vieira S."/>
            <person name="Riedel T."/>
            <person name="Sproer C."/>
            <person name="Pascual J."/>
            <person name="Boedeker C."/>
            <person name="Overmann J."/>
        </authorList>
    </citation>
    <scope>NUCLEOTIDE SEQUENCE [LARGE SCALE GENOMIC DNA]</scope>
    <source>
        <strain evidence="3">0127_4</strain>
    </source>
</reference>
<dbReference type="EMBL" id="CP047045">
    <property type="protein sequence ID" value="QGZ96505.1"/>
    <property type="molecule type" value="Genomic_DNA"/>
</dbReference>
<dbReference type="KEGG" id="tsv:DSM104635_03365"/>
<feature type="coiled-coil region" evidence="1">
    <location>
        <begin position="33"/>
        <end position="70"/>
    </location>
</feature>
<dbReference type="AlphaFoldDB" id="A0A6I6MM18"/>
<evidence type="ECO:0000313" key="2">
    <source>
        <dbReference type="EMBL" id="QGZ96505.1"/>
    </source>
</evidence>
<protein>
    <submittedName>
        <fullName evidence="2">Uncharacterized protein</fullName>
    </submittedName>
</protein>
<evidence type="ECO:0000313" key="3">
    <source>
        <dbReference type="Proteomes" id="UP000431269"/>
    </source>
</evidence>
<organism evidence="2 3">
    <name type="scientific">Terricaulis silvestris</name>
    <dbReference type="NCBI Taxonomy" id="2686094"/>
    <lineage>
        <taxon>Bacteria</taxon>
        <taxon>Pseudomonadati</taxon>
        <taxon>Pseudomonadota</taxon>
        <taxon>Alphaproteobacteria</taxon>
        <taxon>Caulobacterales</taxon>
        <taxon>Caulobacteraceae</taxon>
        <taxon>Terricaulis</taxon>
    </lineage>
</organism>
<dbReference type="Proteomes" id="UP000431269">
    <property type="component" value="Chromosome"/>
</dbReference>
<name>A0A6I6MM18_9CAUL</name>
<gene>
    <name evidence="2" type="ORF">DSM104635_03365</name>
</gene>
<proteinExistence type="predicted"/>
<sequence>MGVFSYAPFTSHARAIGRAPAVDIFAAMSKPDLEAVIARRMAVQNELSALEKMRAEMEAEDQDLVVAERVLQRLAGRGRGEAPAAET</sequence>
<evidence type="ECO:0000256" key="1">
    <source>
        <dbReference type="SAM" id="Coils"/>
    </source>
</evidence>
<keyword evidence="3" id="KW-1185">Reference proteome</keyword>
<accession>A0A6I6MM18</accession>